<dbReference type="CDD" id="cd17321">
    <property type="entry name" value="MFS_MMR_MDR_like"/>
    <property type="match status" value="1"/>
</dbReference>
<keyword evidence="5 9" id="KW-1133">Transmembrane helix</keyword>
<dbReference type="PRINTS" id="PR01036">
    <property type="entry name" value="TCRTETB"/>
</dbReference>
<dbReference type="InterPro" id="IPR036259">
    <property type="entry name" value="MFS_trans_sf"/>
</dbReference>
<dbReference type="Pfam" id="PF07690">
    <property type="entry name" value="MFS_1"/>
    <property type="match status" value="1"/>
</dbReference>
<feature type="region of interest" description="Disordered" evidence="8">
    <location>
        <begin position="503"/>
        <end position="550"/>
    </location>
</feature>
<accession>A0ABW1EWQ4</accession>
<dbReference type="EMBL" id="JBHSOD010000013">
    <property type="protein sequence ID" value="MFC5886018.1"/>
    <property type="molecule type" value="Genomic_DNA"/>
</dbReference>
<dbReference type="InterPro" id="IPR011701">
    <property type="entry name" value="MFS"/>
</dbReference>
<dbReference type="Gene3D" id="1.20.1250.20">
    <property type="entry name" value="MFS general substrate transporter like domains"/>
    <property type="match status" value="1"/>
</dbReference>
<keyword evidence="4 9" id="KW-0812">Transmembrane</keyword>
<dbReference type="SUPFAM" id="SSF103473">
    <property type="entry name" value="MFS general substrate transporter"/>
    <property type="match status" value="1"/>
</dbReference>
<evidence type="ECO:0000313" key="11">
    <source>
        <dbReference type="EMBL" id="MFC5886018.1"/>
    </source>
</evidence>
<proteinExistence type="predicted"/>
<keyword evidence="3" id="KW-1003">Cell membrane</keyword>
<comment type="subcellular location">
    <subcellularLocation>
        <location evidence="1">Cell membrane</location>
        <topology evidence="1">Multi-pass membrane protein</topology>
    </subcellularLocation>
</comment>
<keyword evidence="6 9" id="KW-0472">Membrane</keyword>
<dbReference type="PANTHER" id="PTHR42718">
    <property type="entry name" value="MAJOR FACILITATOR SUPERFAMILY MULTIDRUG TRANSPORTER MFSC"/>
    <property type="match status" value="1"/>
</dbReference>
<evidence type="ECO:0000256" key="3">
    <source>
        <dbReference type="ARBA" id="ARBA00022475"/>
    </source>
</evidence>
<dbReference type="PROSITE" id="PS50850">
    <property type="entry name" value="MFS"/>
    <property type="match status" value="1"/>
</dbReference>
<evidence type="ECO:0000256" key="4">
    <source>
        <dbReference type="ARBA" id="ARBA00022692"/>
    </source>
</evidence>
<name>A0ABW1EWQ4_9ACTN</name>
<feature type="transmembrane region" description="Helical" evidence="9">
    <location>
        <begin position="57"/>
        <end position="76"/>
    </location>
</feature>
<feature type="transmembrane region" description="Helical" evidence="9">
    <location>
        <begin position="469"/>
        <end position="494"/>
    </location>
</feature>
<evidence type="ECO:0000256" key="2">
    <source>
        <dbReference type="ARBA" id="ARBA00022448"/>
    </source>
</evidence>
<feature type="transmembrane region" description="Helical" evidence="9">
    <location>
        <begin position="364"/>
        <end position="389"/>
    </location>
</feature>
<feature type="transmembrane region" description="Helical" evidence="9">
    <location>
        <begin position="206"/>
        <end position="224"/>
    </location>
</feature>
<feature type="transmembrane region" description="Helical" evidence="9">
    <location>
        <begin position="85"/>
        <end position="103"/>
    </location>
</feature>
<feature type="transmembrane region" description="Helical" evidence="9">
    <location>
        <begin position="171"/>
        <end position="194"/>
    </location>
</feature>
<comment type="caution">
    <text evidence="11">The sequence shown here is derived from an EMBL/GenBank/DDBJ whole genome shotgun (WGS) entry which is preliminary data.</text>
</comment>
<feature type="transmembrane region" description="Helical" evidence="9">
    <location>
        <begin position="115"/>
        <end position="138"/>
    </location>
</feature>
<feature type="transmembrane region" description="Helical" evidence="9">
    <location>
        <begin position="338"/>
        <end position="358"/>
    </location>
</feature>
<keyword evidence="12" id="KW-1185">Reference proteome</keyword>
<protein>
    <submittedName>
        <fullName evidence="11">MFS transporter</fullName>
    </submittedName>
</protein>
<dbReference type="Proteomes" id="UP001596067">
    <property type="component" value="Unassembled WGS sequence"/>
</dbReference>
<keyword evidence="7" id="KW-0046">Antibiotic resistance</keyword>
<feature type="compositionally biased region" description="Gly residues" evidence="8">
    <location>
        <begin position="507"/>
        <end position="519"/>
    </location>
</feature>
<feature type="transmembrane region" description="Helical" evidence="9">
    <location>
        <begin position="145"/>
        <end position="165"/>
    </location>
</feature>
<keyword evidence="2" id="KW-0813">Transport</keyword>
<organism evidence="11 12">
    <name type="scientific">Kitasatospora aburaviensis</name>
    <dbReference type="NCBI Taxonomy" id="67265"/>
    <lineage>
        <taxon>Bacteria</taxon>
        <taxon>Bacillati</taxon>
        <taxon>Actinomycetota</taxon>
        <taxon>Actinomycetes</taxon>
        <taxon>Kitasatosporales</taxon>
        <taxon>Streptomycetaceae</taxon>
        <taxon>Kitasatospora</taxon>
    </lineage>
</organism>
<feature type="compositionally biased region" description="Low complexity" evidence="8">
    <location>
        <begin position="534"/>
        <end position="550"/>
    </location>
</feature>
<feature type="transmembrane region" description="Helical" evidence="9">
    <location>
        <begin position="236"/>
        <end position="253"/>
    </location>
</feature>
<feature type="domain" description="Major facilitator superfamily (MFS) profile" evidence="10">
    <location>
        <begin position="19"/>
        <end position="500"/>
    </location>
</feature>
<reference evidence="12" key="1">
    <citation type="journal article" date="2019" name="Int. J. Syst. Evol. Microbiol.">
        <title>The Global Catalogue of Microorganisms (GCM) 10K type strain sequencing project: providing services to taxonomists for standard genome sequencing and annotation.</title>
        <authorList>
            <consortium name="The Broad Institute Genomics Platform"/>
            <consortium name="The Broad Institute Genome Sequencing Center for Infectious Disease"/>
            <person name="Wu L."/>
            <person name="Ma J."/>
        </authorList>
    </citation>
    <scope>NUCLEOTIDE SEQUENCE [LARGE SCALE GENOMIC DNA]</scope>
    <source>
        <strain evidence="12">CGMCC 4.1469</strain>
    </source>
</reference>
<evidence type="ECO:0000256" key="7">
    <source>
        <dbReference type="ARBA" id="ARBA00023251"/>
    </source>
</evidence>
<evidence type="ECO:0000256" key="9">
    <source>
        <dbReference type="SAM" id="Phobius"/>
    </source>
</evidence>
<feature type="transmembrane region" description="Helical" evidence="9">
    <location>
        <begin position="17"/>
        <end position="37"/>
    </location>
</feature>
<evidence type="ECO:0000259" key="10">
    <source>
        <dbReference type="PROSITE" id="PS50850"/>
    </source>
</evidence>
<evidence type="ECO:0000256" key="8">
    <source>
        <dbReference type="SAM" id="MobiDB-lite"/>
    </source>
</evidence>
<evidence type="ECO:0000256" key="6">
    <source>
        <dbReference type="ARBA" id="ARBA00023136"/>
    </source>
</evidence>
<evidence type="ECO:0000256" key="1">
    <source>
        <dbReference type="ARBA" id="ARBA00004651"/>
    </source>
</evidence>
<sequence length="550" mass="54989">MPTTPAQAPSGPDPRRWLALVAVALSALVISFDMTILNVALPTLASQLRATTGQQQWIVDSYTVVFAAAMLPAGLIGDRFGRRRTLTAGLGLFALASAVGMLADSPGTVVAARGAMGLAGALVMPMSLAVIPGLFPAAEQRRATAVLSTALAAGAPLGPLIGGFLLQHLWWGSVFAINIPLTLVGIVACVLLLPETRNPAAPRLDLLGAALGAGGLAALTFGIIEVPERGWADPLVLGMLGGSLAALTALVLRSRRQRDPMLDLALLADPAFRWSAVAATLVSLVLFGAFFVLPLYFQSVLGADAFGTGLRMMPMMLGLMVAAKLSDRLVARTGPRTVITLGLALLAAALLLGSRTGVSDGYGLAAVWLVLLGLGMGLALITAQASAMLTLPPARAGVGSGLLQTLRQVGGAIGVAVFGSLLSGSYRGALEISAFPADAVHQAEQSVVAADAVAATTGDQALATAAHTAYVHGMTVVLLAAGVIAALSAVLVALRMPAAEAHPAAAGGAGPEDGAGTGVEAGAADTVGGGAGSAAGRLSGNAAAPAADHR</sequence>
<dbReference type="RefSeq" id="WP_313765331.1">
    <property type="nucleotide sequence ID" value="NZ_BAAAVH010000002.1"/>
</dbReference>
<feature type="transmembrane region" description="Helical" evidence="9">
    <location>
        <begin position="274"/>
        <end position="297"/>
    </location>
</feature>
<evidence type="ECO:0000256" key="5">
    <source>
        <dbReference type="ARBA" id="ARBA00022989"/>
    </source>
</evidence>
<dbReference type="Gene3D" id="1.20.1720.10">
    <property type="entry name" value="Multidrug resistance protein D"/>
    <property type="match status" value="1"/>
</dbReference>
<gene>
    <name evidence="11" type="ORF">ACFP0N_13675</name>
</gene>
<dbReference type="InterPro" id="IPR004638">
    <property type="entry name" value="EmrB-like"/>
</dbReference>
<dbReference type="PANTHER" id="PTHR42718:SF42">
    <property type="entry name" value="EXPORT PROTEIN"/>
    <property type="match status" value="1"/>
</dbReference>
<dbReference type="InterPro" id="IPR020846">
    <property type="entry name" value="MFS_dom"/>
</dbReference>
<evidence type="ECO:0000313" key="12">
    <source>
        <dbReference type="Proteomes" id="UP001596067"/>
    </source>
</evidence>
<dbReference type="NCBIfam" id="TIGR00711">
    <property type="entry name" value="efflux_EmrB"/>
    <property type="match status" value="1"/>
</dbReference>